<protein>
    <submittedName>
        <fullName evidence="2">Paraquat-inducible protein A</fullName>
    </submittedName>
</protein>
<feature type="transmembrane region" description="Helical" evidence="1">
    <location>
        <begin position="164"/>
        <end position="183"/>
    </location>
</feature>
<sequence>MVTSCQVCGLVVEVDTENGLKASCPRCSSVLFKSSGGMLNTLLLGISALMLSVPAATYPFLVIYISDEKSSATLMQTAHIMFIDGFGIAGAVILFTALVFPMCYLILIVYVAFGCVAGIRLPMVWKAVRAIDLFDYFQMTDVFLVGILVSIVKLIDMAEVSFGSGFYFLIAMTVLLISAGSYYDKRLFWCRVQNAE</sequence>
<dbReference type="Proteomes" id="UP000002012">
    <property type="component" value="Chromosome"/>
</dbReference>
<name>D4H236_DENA2</name>
<dbReference type="InParanoid" id="D4H236"/>
<evidence type="ECO:0000313" key="2">
    <source>
        <dbReference type="EMBL" id="ADD67013.1"/>
    </source>
</evidence>
<dbReference type="KEGG" id="dap:Dacet_0209"/>
<dbReference type="HOGENOM" id="CLU_041903_1_0_0"/>
<feature type="transmembrane region" description="Helical" evidence="1">
    <location>
        <begin position="77"/>
        <end position="98"/>
    </location>
</feature>
<organism evidence="2 3">
    <name type="scientific">Denitrovibrio acetiphilus (strain DSM 12809 / NBRC 114555 / N2460)</name>
    <dbReference type="NCBI Taxonomy" id="522772"/>
    <lineage>
        <taxon>Bacteria</taxon>
        <taxon>Pseudomonadati</taxon>
        <taxon>Deferribacterota</taxon>
        <taxon>Deferribacteres</taxon>
        <taxon>Deferribacterales</taxon>
        <taxon>Geovibrionaceae</taxon>
        <taxon>Denitrovibrio</taxon>
    </lineage>
</organism>
<evidence type="ECO:0000256" key="1">
    <source>
        <dbReference type="SAM" id="Phobius"/>
    </source>
</evidence>
<keyword evidence="1" id="KW-0472">Membrane</keyword>
<dbReference type="InterPro" id="IPR007498">
    <property type="entry name" value="PqiA-like"/>
</dbReference>
<keyword evidence="1" id="KW-0812">Transmembrane</keyword>
<dbReference type="AlphaFoldDB" id="D4H236"/>
<dbReference type="PaxDb" id="522772-Dacet_0209"/>
<dbReference type="RefSeq" id="WP_013009558.1">
    <property type="nucleotide sequence ID" value="NC_013943.1"/>
</dbReference>
<dbReference type="STRING" id="522772.Dacet_0209"/>
<accession>D4H236</accession>
<keyword evidence="3" id="KW-1185">Reference proteome</keyword>
<gene>
    <name evidence="2" type="ordered locus">Dacet_0209</name>
</gene>
<feature type="transmembrane region" description="Helical" evidence="1">
    <location>
        <begin position="42"/>
        <end position="65"/>
    </location>
</feature>
<proteinExistence type="predicted"/>
<dbReference type="eggNOG" id="COG2995">
    <property type="taxonomic scope" value="Bacteria"/>
</dbReference>
<dbReference type="EMBL" id="CP001968">
    <property type="protein sequence ID" value="ADD67013.1"/>
    <property type="molecule type" value="Genomic_DNA"/>
</dbReference>
<feature type="transmembrane region" description="Helical" evidence="1">
    <location>
        <begin position="104"/>
        <end position="121"/>
    </location>
</feature>
<keyword evidence="1" id="KW-1133">Transmembrane helix</keyword>
<evidence type="ECO:0000313" key="3">
    <source>
        <dbReference type="Proteomes" id="UP000002012"/>
    </source>
</evidence>
<dbReference type="OrthoDB" id="5291921at2"/>
<reference evidence="2 3" key="1">
    <citation type="journal article" date="2010" name="Stand. Genomic Sci.">
        <title>Complete genome sequence of Denitrovibrio acetiphilus type strain (N2460).</title>
        <authorList>
            <person name="Kiss H."/>
            <person name="Lang E."/>
            <person name="Lapidus A."/>
            <person name="Copeland A."/>
            <person name="Nolan M."/>
            <person name="Glavina Del Rio T."/>
            <person name="Chen F."/>
            <person name="Lucas S."/>
            <person name="Tice H."/>
            <person name="Cheng J.F."/>
            <person name="Han C."/>
            <person name="Goodwin L."/>
            <person name="Pitluck S."/>
            <person name="Liolios K."/>
            <person name="Pati A."/>
            <person name="Ivanova N."/>
            <person name="Mavromatis K."/>
            <person name="Chen A."/>
            <person name="Palaniappan K."/>
            <person name="Land M."/>
            <person name="Hauser L."/>
            <person name="Chang Y.J."/>
            <person name="Jeffries C.D."/>
            <person name="Detter J.C."/>
            <person name="Brettin T."/>
            <person name="Spring S."/>
            <person name="Rohde M."/>
            <person name="Goker M."/>
            <person name="Woyke T."/>
            <person name="Bristow J."/>
            <person name="Eisen J.A."/>
            <person name="Markowitz V."/>
            <person name="Hugenholtz P."/>
            <person name="Kyrpides N.C."/>
            <person name="Klenk H.P."/>
        </authorList>
    </citation>
    <scope>NUCLEOTIDE SEQUENCE [LARGE SCALE GENOMIC DNA]</scope>
    <source>
        <strain evidence="3">DSM 12809 / NBRC 114555 / N2460</strain>
    </source>
</reference>
<feature type="transmembrane region" description="Helical" evidence="1">
    <location>
        <begin position="133"/>
        <end position="152"/>
    </location>
</feature>
<dbReference type="Pfam" id="PF04403">
    <property type="entry name" value="PqiA"/>
    <property type="match status" value="1"/>
</dbReference>